<accession>A0ABP4V8U9</accession>
<dbReference type="InterPro" id="IPR012666">
    <property type="entry name" value="CbtA_put"/>
</dbReference>
<keyword evidence="3" id="KW-1185">Reference proteome</keyword>
<dbReference type="EMBL" id="BAAANY010000043">
    <property type="protein sequence ID" value="GAA1718843.1"/>
    <property type="molecule type" value="Genomic_DNA"/>
</dbReference>
<sequence length="239" mass="24725">MRGMLSGVVAGLLALVFARIFGEPAVGNAISFESALDAAKGDAPEPELVSRAIQSSFGLATGVLVYAIAFGGLFALAFAFAYGRVGRLTPRATAAVVALGGFLVAFVVPFLKYPANPPSIGNPDTIGERTATYFVMVVLSIAIAVGATYLGRRLLPRLGGWNATLVAIAAFIAVAAIAAFLLPAINEVPTGFPAAVLWNFRVASLGTQLVMWTTIGLLFGALVHRPLTQRAALLAATAH</sequence>
<dbReference type="Proteomes" id="UP001500618">
    <property type="component" value="Unassembled WGS sequence"/>
</dbReference>
<organism evidence="2 3">
    <name type="scientific">Fodinicola feengrottensis</name>
    <dbReference type="NCBI Taxonomy" id="435914"/>
    <lineage>
        <taxon>Bacteria</taxon>
        <taxon>Bacillati</taxon>
        <taxon>Actinomycetota</taxon>
        <taxon>Actinomycetes</taxon>
        <taxon>Mycobacteriales</taxon>
        <taxon>Fodinicola</taxon>
    </lineage>
</organism>
<protein>
    <submittedName>
        <fullName evidence="2">CbtA family protein</fullName>
    </submittedName>
</protein>
<keyword evidence="1" id="KW-0812">Transmembrane</keyword>
<evidence type="ECO:0000256" key="1">
    <source>
        <dbReference type="SAM" id="Phobius"/>
    </source>
</evidence>
<evidence type="ECO:0000313" key="3">
    <source>
        <dbReference type="Proteomes" id="UP001500618"/>
    </source>
</evidence>
<comment type="caution">
    <text evidence="2">The sequence shown here is derived from an EMBL/GenBank/DDBJ whole genome shotgun (WGS) entry which is preliminary data.</text>
</comment>
<feature type="transmembrane region" description="Helical" evidence="1">
    <location>
        <begin position="131"/>
        <end position="151"/>
    </location>
</feature>
<feature type="transmembrane region" description="Helical" evidence="1">
    <location>
        <begin position="57"/>
        <end position="80"/>
    </location>
</feature>
<keyword evidence="1" id="KW-0472">Membrane</keyword>
<reference evidence="3" key="1">
    <citation type="journal article" date="2019" name="Int. J. Syst. Evol. Microbiol.">
        <title>The Global Catalogue of Microorganisms (GCM) 10K type strain sequencing project: providing services to taxonomists for standard genome sequencing and annotation.</title>
        <authorList>
            <consortium name="The Broad Institute Genomics Platform"/>
            <consortium name="The Broad Institute Genome Sequencing Center for Infectious Disease"/>
            <person name="Wu L."/>
            <person name="Ma J."/>
        </authorList>
    </citation>
    <scope>NUCLEOTIDE SEQUENCE [LARGE SCALE GENOMIC DNA]</scope>
    <source>
        <strain evidence="3">JCM 14718</strain>
    </source>
</reference>
<proteinExistence type="predicted"/>
<dbReference type="Pfam" id="PF09490">
    <property type="entry name" value="CbtA"/>
    <property type="match status" value="1"/>
</dbReference>
<keyword evidence="1" id="KW-1133">Transmembrane helix</keyword>
<gene>
    <name evidence="2" type="ORF">GCM10009765_79060</name>
</gene>
<feature type="transmembrane region" description="Helical" evidence="1">
    <location>
        <begin position="205"/>
        <end position="223"/>
    </location>
</feature>
<name>A0ABP4V8U9_9ACTN</name>
<feature type="transmembrane region" description="Helical" evidence="1">
    <location>
        <begin position="163"/>
        <end position="185"/>
    </location>
</feature>
<evidence type="ECO:0000313" key="2">
    <source>
        <dbReference type="EMBL" id="GAA1718843.1"/>
    </source>
</evidence>
<feature type="transmembrane region" description="Helical" evidence="1">
    <location>
        <begin position="92"/>
        <end position="111"/>
    </location>
</feature>